<dbReference type="Gene3D" id="1.10.10.10">
    <property type="entry name" value="Winged helix-like DNA-binding domain superfamily/Winged helix DNA-binding domain"/>
    <property type="match status" value="1"/>
</dbReference>
<evidence type="ECO:0000256" key="3">
    <source>
        <dbReference type="ARBA" id="ARBA00023163"/>
    </source>
</evidence>
<evidence type="ECO:0000313" key="5">
    <source>
        <dbReference type="EMBL" id="MFC3762190.1"/>
    </source>
</evidence>
<dbReference type="InterPro" id="IPR000835">
    <property type="entry name" value="HTH_MarR-typ"/>
</dbReference>
<evidence type="ECO:0000313" key="6">
    <source>
        <dbReference type="Proteomes" id="UP001595699"/>
    </source>
</evidence>
<sequence>MTKDDPVKAVEREFAVLFRRSRSMSGTIARQLHPDVGAAAYGLLLQLQQTGGSRLTDLAAFFGIGKPTLSRQVRLLESLGFVERSGDEADRRAVTLRLTEEGLARLTATQEARRERFRRILNTWPREDVDDLGRLLHQFNELQF</sequence>
<evidence type="ECO:0000256" key="2">
    <source>
        <dbReference type="ARBA" id="ARBA00023125"/>
    </source>
</evidence>
<dbReference type="PANTHER" id="PTHR33164">
    <property type="entry name" value="TRANSCRIPTIONAL REGULATOR, MARR FAMILY"/>
    <property type="match status" value="1"/>
</dbReference>
<keyword evidence="1" id="KW-0805">Transcription regulation</keyword>
<keyword evidence="6" id="KW-1185">Reference proteome</keyword>
<dbReference type="SUPFAM" id="SSF46785">
    <property type="entry name" value="Winged helix' DNA-binding domain"/>
    <property type="match status" value="1"/>
</dbReference>
<keyword evidence="2" id="KW-0238">DNA-binding</keyword>
<keyword evidence="3" id="KW-0804">Transcription</keyword>
<comment type="caution">
    <text evidence="5">The sequence shown here is derived from an EMBL/GenBank/DDBJ whole genome shotgun (WGS) entry which is preliminary data.</text>
</comment>
<dbReference type="SMART" id="SM00347">
    <property type="entry name" value="HTH_MARR"/>
    <property type="match status" value="1"/>
</dbReference>
<reference evidence="6" key="1">
    <citation type="journal article" date="2019" name="Int. J. Syst. Evol. Microbiol.">
        <title>The Global Catalogue of Microorganisms (GCM) 10K type strain sequencing project: providing services to taxonomists for standard genome sequencing and annotation.</title>
        <authorList>
            <consortium name="The Broad Institute Genomics Platform"/>
            <consortium name="The Broad Institute Genome Sequencing Center for Infectious Disease"/>
            <person name="Wu L."/>
            <person name="Ma J."/>
        </authorList>
    </citation>
    <scope>NUCLEOTIDE SEQUENCE [LARGE SCALE GENOMIC DNA]</scope>
    <source>
        <strain evidence="6">CGMCC 4.7241</strain>
    </source>
</reference>
<dbReference type="PANTHER" id="PTHR33164:SF57">
    <property type="entry name" value="MARR-FAMILY TRANSCRIPTIONAL REGULATOR"/>
    <property type="match status" value="1"/>
</dbReference>
<dbReference type="InterPro" id="IPR023187">
    <property type="entry name" value="Tscrpt_reg_MarR-type_CS"/>
</dbReference>
<proteinExistence type="predicted"/>
<dbReference type="EMBL" id="JBHRZH010000012">
    <property type="protein sequence ID" value="MFC3762190.1"/>
    <property type="molecule type" value="Genomic_DNA"/>
</dbReference>
<organism evidence="5 6">
    <name type="scientific">Tenggerimyces flavus</name>
    <dbReference type="NCBI Taxonomy" id="1708749"/>
    <lineage>
        <taxon>Bacteria</taxon>
        <taxon>Bacillati</taxon>
        <taxon>Actinomycetota</taxon>
        <taxon>Actinomycetes</taxon>
        <taxon>Propionibacteriales</taxon>
        <taxon>Nocardioidaceae</taxon>
        <taxon>Tenggerimyces</taxon>
    </lineage>
</organism>
<dbReference type="PRINTS" id="PR00598">
    <property type="entry name" value="HTHMARR"/>
</dbReference>
<dbReference type="Pfam" id="PF01047">
    <property type="entry name" value="MarR"/>
    <property type="match status" value="1"/>
</dbReference>
<dbReference type="RefSeq" id="WP_205120728.1">
    <property type="nucleotide sequence ID" value="NZ_JAFBCM010000001.1"/>
</dbReference>
<dbReference type="Proteomes" id="UP001595699">
    <property type="component" value="Unassembled WGS sequence"/>
</dbReference>
<evidence type="ECO:0000259" key="4">
    <source>
        <dbReference type="PROSITE" id="PS50995"/>
    </source>
</evidence>
<protein>
    <submittedName>
        <fullName evidence="5">MarR family winged helix-turn-helix transcriptional regulator</fullName>
    </submittedName>
</protein>
<feature type="domain" description="HTH marR-type" evidence="4">
    <location>
        <begin position="10"/>
        <end position="141"/>
    </location>
</feature>
<dbReference type="PROSITE" id="PS50995">
    <property type="entry name" value="HTH_MARR_2"/>
    <property type="match status" value="1"/>
</dbReference>
<dbReference type="InterPro" id="IPR036390">
    <property type="entry name" value="WH_DNA-bd_sf"/>
</dbReference>
<dbReference type="InterPro" id="IPR036388">
    <property type="entry name" value="WH-like_DNA-bd_sf"/>
</dbReference>
<dbReference type="InterPro" id="IPR039422">
    <property type="entry name" value="MarR/SlyA-like"/>
</dbReference>
<accession>A0ABV7YDT2</accession>
<gene>
    <name evidence="5" type="ORF">ACFOUW_15215</name>
</gene>
<evidence type="ECO:0000256" key="1">
    <source>
        <dbReference type="ARBA" id="ARBA00023015"/>
    </source>
</evidence>
<dbReference type="PROSITE" id="PS01117">
    <property type="entry name" value="HTH_MARR_1"/>
    <property type="match status" value="1"/>
</dbReference>
<name>A0ABV7YDT2_9ACTN</name>